<dbReference type="Proteomes" id="UP000318833">
    <property type="component" value="Unassembled WGS sequence"/>
</dbReference>
<sequence>MKFIYKIMILGMVCLISSATYAQIEQYSDDGTDSCIDCEAKNSGSERSCLCFAPFHFTVFNDQINATTEKDKWLYEQEILLATAWTGVNYFAQYNSPYGLSTDYNFEEIQRKHFRDVETNNLANKYFTKLDNQIKAITNYDEVALRNANLNSKILDIRKREGTTNPVYGDLKYKGKFLRSMTDAEVNSLLNTELVTRDNQRAARAEYSIRSSRLQRMLNEGYIANFLAGNLLVHYKSLDYEDAIRFMTTYDIRIAIEDPTVPHIEPNKPPFLNPNVDYTLADHEAQHLNTLFLRTGGNIPPMDGYTPPSNNELSEEDALFTLARTNYGYATNKYITERPEVVKELKEYFKYSQYDLNSIYLIERTFLSYTEVNPIFPIGFAPNRPGEKFITEDYFINPNRLFRRVQITSDPSNRRFRLFENVLHALETSPNANREAEGRMTDHIMRDNGFELSNYFTYDEIARLFYYDSRAFNIGTEFYITAFFTNDIGIKLWQNGVRFLSMLDRPYVIEGTRALLNNQPFDFAFRKKVYDVSKALTLNQEQKDWLITNRNKTENLYNYYSSHTNAGTWSSEEVIFVTNAINVLMANPSANPLLGADCRSFEYAQPPGALQKGCAVKNFDHRFYTAGIRPNGSPYYGEIDINTSIIYFTMPNVITNGQAANLTAIAVTAAIKEADVYFFNNPDVSEFGLKDVFNDALRTQLAIVGGSFSFTAEPFSIPSPAPYITSVLGISNPFDCD</sequence>
<feature type="signal peptide" evidence="1">
    <location>
        <begin position="1"/>
        <end position="22"/>
    </location>
</feature>
<dbReference type="EMBL" id="VLNR01000082">
    <property type="protein sequence ID" value="TSE04379.1"/>
    <property type="molecule type" value="Genomic_DNA"/>
</dbReference>
<proteinExistence type="predicted"/>
<name>A0A554VCG8_9FLAO</name>
<reference evidence="2 3" key="1">
    <citation type="submission" date="2019-07" db="EMBL/GenBank/DDBJ databases">
        <title>The draft genome sequence of Aquimarina algiphila M91.</title>
        <authorList>
            <person name="Meng X."/>
        </authorList>
    </citation>
    <scope>NUCLEOTIDE SEQUENCE [LARGE SCALE GENOMIC DNA]</scope>
    <source>
        <strain evidence="2 3">M91</strain>
    </source>
</reference>
<comment type="caution">
    <text evidence="2">The sequence shown here is derived from an EMBL/GenBank/DDBJ whole genome shotgun (WGS) entry which is preliminary data.</text>
</comment>
<evidence type="ECO:0000256" key="1">
    <source>
        <dbReference type="SAM" id="SignalP"/>
    </source>
</evidence>
<dbReference type="RefSeq" id="WP_143918556.1">
    <property type="nucleotide sequence ID" value="NZ_CANMXV010000057.1"/>
</dbReference>
<evidence type="ECO:0000313" key="3">
    <source>
        <dbReference type="Proteomes" id="UP000318833"/>
    </source>
</evidence>
<evidence type="ECO:0000313" key="2">
    <source>
        <dbReference type="EMBL" id="TSE04379.1"/>
    </source>
</evidence>
<dbReference type="AlphaFoldDB" id="A0A554VCG8"/>
<feature type="chain" id="PRO_5021940520" evidence="1">
    <location>
        <begin position="23"/>
        <end position="737"/>
    </location>
</feature>
<accession>A0A554VCG8</accession>
<keyword evidence="1" id="KW-0732">Signal</keyword>
<gene>
    <name evidence="2" type="ORF">FOF46_26500</name>
</gene>
<keyword evidence="3" id="KW-1185">Reference proteome</keyword>
<organism evidence="2 3">
    <name type="scientific">Aquimarina algiphila</name>
    <dbReference type="NCBI Taxonomy" id="2047982"/>
    <lineage>
        <taxon>Bacteria</taxon>
        <taxon>Pseudomonadati</taxon>
        <taxon>Bacteroidota</taxon>
        <taxon>Flavobacteriia</taxon>
        <taxon>Flavobacteriales</taxon>
        <taxon>Flavobacteriaceae</taxon>
        <taxon>Aquimarina</taxon>
    </lineage>
</organism>
<protein>
    <submittedName>
        <fullName evidence="2">Uncharacterized protein</fullName>
    </submittedName>
</protein>
<dbReference type="OrthoDB" id="1450227at2"/>